<dbReference type="KEGG" id="temp:RBB75_00070"/>
<gene>
    <name evidence="2" type="ORF">RBB75_00070</name>
</gene>
<evidence type="ECO:0000259" key="1">
    <source>
        <dbReference type="Pfam" id="PF07495"/>
    </source>
</evidence>
<protein>
    <submittedName>
        <fullName evidence="2">Triple tyrosine motif-containing protein</fullName>
    </submittedName>
</protein>
<sequence>MSYVLPEKVKFRYRLVGHDRNWIDAGMRRQAFYNDLRPGHYTFQVIACNNDGVWNSVGVLFRFTVPPAWY</sequence>
<dbReference type="InterPro" id="IPR011123">
    <property type="entry name" value="Y_Y_Y"/>
</dbReference>
<dbReference type="AlphaFoldDB" id="A0AAU7ZCY0"/>
<dbReference type="Pfam" id="PF07495">
    <property type="entry name" value="Y_Y_Y"/>
    <property type="match status" value="1"/>
</dbReference>
<proteinExistence type="predicted"/>
<accession>A0AAU7ZCY0</accession>
<reference evidence="2" key="2">
    <citation type="journal article" date="2024" name="Environ. Microbiol.">
        <title>Genome analysis and description of Tunturibacter gen. nov. expands the diversity of Terriglobia in tundra soils.</title>
        <authorList>
            <person name="Messyasz A."/>
            <person name="Mannisto M.K."/>
            <person name="Kerkhof L.J."/>
            <person name="Haggblom M.M."/>
        </authorList>
    </citation>
    <scope>NUCLEOTIDE SEQUENCE</scope>
    <source>
        <strain evidence="2">M8UP23</strain>
    </source>
</reference>
<evidence type="ECO:0000313" key="2">
    <source>
        <dbReference type="EMBL" id="XCB26740.1"/>
    </source>
</evidence>
<feature type="domain" description="Two component regulator three Y" evidence="1">
    <location>
        <begin position="2"/>
        <end position="65"/>
    </location>
</feature>
<organism evidence="2">
    <name type="scientific">Tunturiibacter empetritectus</name>
    <dbReference type="NCBI Taxonomy" id="3069691"/>
    <lineage>
        <taxon>Bacteria</taxon>
        <taxon>Pseudomonadati</taxon>
        <taxon>Acidobacteriota</taxon>
        <taxon>Terriglobia</taxon>
        <taxon>Terriglobales</taxon>
        <taxon>Acidobacteriaceae</taxon>
        <taxon>Tunturiibacter</taxon>
    </lineage>
</organism>
<name>A0AAU7ZCY0_9BACT</name>
<dbReference type="InterPro" id="IPR013783">
    <property type="entry name" value="Ig-like_fold"/>
</dbReference>
<dbReference type="EMBL" id="CP132932">
    <property type="protein sequence ID" value="XCB26740.1"/>
    <property type="molecule type" value="Genomic_DNA"/>
</dbReference>
<dbReference type="Gene3D" id="2.60.40.10">
    <property type="entry name" value="Immunoglobulins"/>
    <property type="match status" value="1"/>
</dbReference>
<dbReference type="RefSeq" id="WP_353069157.1">
    <property type="nucleotide sequence ID" value="NZ_CP132932.1"/>
</dbReference>
<reference evidence="2" key="1">
    <citation type="submission" date="2023-08" db="EMBL/GenBank/DDBJ databases">
        <authorList>
            <person name="Messyasz A."/>
            <person name="Mannisto M.K."/>
            <person name="Kerkhof L.J."/>
            <person name="Haggblom M."/>
        </authorList>
    </citation>
    <scope>NUCLEOTIDE SEQUENCE</scope>
    <source>
        <strain evidence="2">M8UP23</strain>
    </source>
</reference>